<organism evidence="2 3">
    <name type="scientific">Ditylenchus dipsaci</name>
    <dbReference type="NCBI Taxonomy" id="166011"/>
    <lineage>
        <taxon>Eukaryota</taxon>
        <taxon>Metazoa</taxon>
        <taxon>Ecdysozoa</taxon>
        <taxon>Nematoda</taxon>
        <taxon>Chromadorea</taxon>
        <taxon>Rhabditida</taxon>
        <taxon>Tylenchina</taxon>
        <taxon>Tylenchomorpha</taxon>
        <taxon>Sphaerularioidea</taxon>
        <taxon>Anguinidae</taxon>
        <taxon>Anguininae</taxon>
        <taxon>Ditylenchus</taxon>
    </lineage>
</organism>
<feature type="chain" id="PRO_5037010961" evidence="1">
    <location>
        <begin position="17"/>
        <end position="78"/>
    </location>
</feature>
<protein>
    <submittedName>
        <fullName evidence="3">Secreted protein</fullName>
    </submittedName>
</protein>
<dbReference type="WBParaSite" id="jg15940">
    <property type="protein sequence ID" value="jg15940"/>
    <property type="gene ID" value="jg15940"/>
</dbReference>
<feature type="signal peptide" evidence="1">
    <location>
        <begin position="1"/>
        <end position="16"/>
    </location>
</feature>
<evidence type="ECO:0000256" key="1">
    <source>
        <dbReference type="SAM" id="SignalP"/>
    </source>
</evidence>
<proteinExistence type="predicted"/>
<dbReference type="Proteomes" id="UP000887574">
    <property type="component" value="Unplaced"/>
</dbReference>
<keyword evidence="1" id="KW-0732">Signal</keyword>
<reference evidence="3" key="1">
    <citation type="submission" date="2022-11" db="UniProtKB">
        <authorList>
            <consortium name="WormBaseParasite"/>
        </authorList>
    </citation>
    <scope>IDENTIFICATION</scope>
</reference>
<accession>A0A915D6T4</accession>
<sequence length="78" mass="8436">MVGTLIHCCCCCIVLQFDGQCSRRRSEVSLLGKVIKPSILPSMNNTNLFYLTTTIVGKLMCGATANNNIHSMSGSIIL</sequence>
<evidence type="ECO:0000313" key="3">
    <source>
        <dbReference type="WBParaSite" id="jg15940"/>
    </source>
</evidence>
<keyword evidence="2" id="KW-1185">Reference proteome</keyword>
<evidence type="ECO:0000313" key="2">
    <source>
        <dbReference type="Proteomes" id="UP000887574"/>
    </source>
</evidence>
<name>A0A915D6T4_9BILA</name>
<dbReference type="AlphaFoldDB" id="A0A915D6T4"/>